<keyword evidence="3" id="KW-1185">Reference proteome</keyword>
<dbReference type="RefSeq" id="WP_283432992.1">
    <property type="nucleotide sequence ID" value="NZ_FXUG01000006.1"/>
</dbReference>
<reference evidence="2 3" key="1">
    <citation type="submission" date="2017-05" db="EMBL/GenBank/DDBJ databases">
        <authorList>
            <person name="Varghese N."/>
            <person name="Submissions S."/>
        </authorList>
    </citation>
    <scope>NUCLEOTIDE SEQUENCE [LARGE SCALE GENOMIC DNA]</scope>
    <source>
        <strain evidence="2 3">DSM 25457</strain>
    </source>
</reference>
<proteinExistence type="predicted"/>
<dbReference type="InterPro" id="IPR029052">
    <property type="entry name" value="Metallo-depent_PP-like"/>
</dbReference>
<dbReference type="Gene3D" id="3.60.21.10">
    <property type="match status" value="1"/>
</dbReference>
<accession>A0ABY1Q4Y5</accession>
<dbReference type="EMBL" id="FXUG01000006">
    <property type="protein sequence ID" value="SMP59633.1"/>
    <property type="molecule type" value="Genomic_DNA"/>
</dbReference>
<dbReference type="InterPro" id="IPR050126">
    <property type="entry name" value="Ap4A_hydrolase"/>
</dbReference>
<comment type="caution">
    <text evidence="2">The sequence shown here is derived from an EMBL/GenBank/DDBJ whole genome shotgun (WGS) entry which is preliminary data.</text>
</comment>
<protein>
    <submittedName>
        <fullName evidence="2">Calcineurin-like phosphoesterase</fullName>
    </submittedName>
</protein>
<name>A0ABY1Q4Y5_9BACT</name>
<dbReference type="Proteomes" id="UP001158067">
    <property type="component" value="Unassembled WGS sequence"/>
</dbReference>
<sequence length="309" mass="34163">MTAYDIIGDIHGHADKLKDLLRSLGYQRVGDGYQHANRHAVFVGDFVDRGPAIGEVIKIARATVEAGDGFAVMGNHEYNAIAFHTKVPGTSGNSDKWFREHSDKNRKQHQATLTQLSPRELSDAIAWFRTLPVTLELDGIRVEHAAWRDNQIAAIQQSLASRGRFSTDFLAESEQVGSELHAAIEDVLKGPELKLPSGLSITDKAGHIRDTVRVKWYEPPTCQTYRDFHFGSDDVPNVTIDDTMTQGMTGYPADAPPVFVGHYWLTGTPTPLAPNVACTDYSVAKGGKLVAYRWDGEPVLSADKYRWTS</sequence>
<feature type="domain" description="Calcineurin-like phosphoesterase" evidence="1">
    <location>
        <begin position="6"/>
        <end position="135"/>
    </location>
</feature>
<evidence type="ECO:0000313" key="3">
    <source>
        <dbReference type="Proteomes" id="UP001158067"/>
    </source>
</evidence>
<dbReference type="PANTHER" id="PTHR42850:SF7">
    <property type="entry name" value="BIS(5'-NUCLEOSYL)-TETRAPHOSPHATASE PRPE [ASYMMETRICAL]"/>
    <property type="match status" value="1"/>
</dbReference>
<dbReference type="SUPFAM" id="SSF56300">
    <property type="entry name" value="Metallo-dependent phosphatases"/>
    <property type="match status" value="1"/>
</dbReference>
<gene>
    <name evidence="2" type="ORF">SAMN06265222_106251</name>
</gene>
<dbReference type="PANTHER" id="PTHR42850">
    <property type="entry name" value="METALLOPHOSPHOESTERASE"/>
    <property type="match status" value="1"/>
</dbReference>
<evidence type="ECO:0000259" key="1">
    <source>
        <dbReference type="Pfam" id="PF00149"/>
    </source>
</evidence>
<dbReference type="Pfam" id="PF00149">
    <property type="entry name" value="Metallophos"/>
    <property type="match status" value="1"/>
</dbReference>
<evidence type="ECO:0000313" key="2">
    <source>
        <dbReference type="EMBL" id="SMP59633.1"/>
    </source>
</evidence>
<organism evidence="2 3">
    <name type="scientific">Neorhodopirellula lusitana</name>
    <dbReference type="NCBI Taxonomy" id="445327"/>
    <lineage>
        <taxon>Bacteria</taxon>
        <taxon>Pseudomonadati</taxon>
        <taxon>Planctomycetota</taxon>
        <taxon>Planctomycetia</taxon>
        <taxon>Pirellulales</taxon>
        <taxon>Pirellulaceae</taxon>
        <taxon>Neorhodopirellula</taxon>
    </lineage>
</organism>
<dbReference type="InterPro" id="IPR004843">
    <property type="entry name" value="Calcineurin-like_PHP"/>
</dbReference>